<dbReference type="AlphaFoldDB" id="A0A9W5R0H3"/>
<feature type="region of interest" description="Disordered" evidence="1">
    <location>
        <begin position="35"/>
        <end position="70"/>
    </location>
</feature>
<proteinExistence type="predicted"/>
<accession>A0A9W5R0H3</accession>
<organism evidence="2 3">
    <name type="scientific">Bacillus cereus VD184</name>
    <dbReference type="NCBI Taxonomy" id="1053242"/>
    <lineage>
        <taxon>Bacteria</taxon>
        <taxon>Bacillati</taxon>
        <taxon>Bacillota</taxon>
        <taxon>Bacilli</taxon>
        <taxon>Bacillales</taxon>
        <taxon>Bacillaceae</taxon>
        <taxon>Bacillus</taxon>
        <taxon>Bacillus cereus group</taxon>
    </lineage>
</organism>
<dbReference type="EMBL" id="AHFK01000109">
    <property type="protein sequence ID" value="EOQ01304.1"/>
    <property type="molecule type" value="Genomic_DNA"/>
</dbReference>
<evidence type="ECO:0000313" key="2">
    <source>
        <dbReference type="EMBL" id="EOQ01304.1"/>
    </source>
</evidence>
<reference evidence="2 3" key="1">
    <citation type="submission" date="2012-12" db="EMBL/GenBank/DDBJ databases">
        <title>The Genome Sequence of Bacillus cereus VD184.</title>
        <authorList>
            <consortium name="The Broad Institute Genome Sequencing Platform"/>
            <consortium name="The Broad Institute Genome Sequencing Center for Infectious Disease"/>
            <person name="Feldgarden M."/>
            <person name="Van der Auwera G.A."/>
            <person name="Mahillon J."/>
            <person name="Duprez V."/>
            <person name="Timmery S."/>
            <person name="Mattelet C."/>
            <person name="Dierick K."/>
            <person name="Sun M."/>
            <person name="Yu Z."/>
            <person name="Zhu L."/>
            <person name="Hu X."/>
            <person name="Shank E.B."/>
            <person name="Swiecicka I."/>
            <person name="Hansen B.M."/>
            <person name="Andrup L."/>
            <person name="Walker B."/>
            <person name="Young S.K."/>
            <person name="Zeng Q."/>
            <person name="Gargeya S."/>
            <person name="Fitzgerald M."/>
            <person name="Haas B."/>
            <person name="Abouelleil A."/>
            <person name="Alvarado L."/>
            <person name="Arachchi H.M."/>
            <person name="Berlin A.M."/>
            <person name="Chapman S.B."/>
            <person name="Dewar J."/>
            <person name="Goldberg J."/>
            <person name="Griggs A."/>
            <person name="Gujja S."/>
            <person name="Hansen M."/>
            <person name="Howarth C."/>
            <person name="Imamovic A."/>
            <person name="Larimer J."/>
            <person name="McCowan C."/>
            <person name="Murphy C."/>
            <person name="Neiman D."/>
            <person name="Pearson M."/>
            <person name="Priest M."/>
            <person name="Roberts A."/>
            <person name="Saif S."/>
            <person name="Shea T."/>
            <person name="Sisk P."/>
            <person name="Sykes S."/>
            <person name="Wortman J."/>
            <person name="Nusbaum C."/>
            <person name="Birren B."/>
        </authorList>
    </citation>
    <scope>NUCLEOTIDE SEQUENCE [LARGE SCALE GENOMIC DNA]</scope>
    <source>
        <strain evidence="2 3">VD184</strain>
    </source>
</reference>
<protein>
    <submittedName>
        <fullName evidence="2">Uncharacterized protein</fullName>
    </submittedName>
</protein>
<name>A0A9W5R0H3_BACCE</name>
<feature type="compositionally biased region" description="Polar residues" evidence="1">
    <location>
        <begin position="44"/>
        <end position="63"/>
    </location>
</feature>
<sequence length="167" mass="18822">MLKSFRLSLGNFQFFNGLEGGGEPITETAPSIEGGEVALPQGTGEITTPPEQIEQSPIENNPEGQPPEAIEQSEAFAKRLQERTQAALMEERGRWEQEAAERYGNYDQYNRAMNFFMQQSGHNDLDSMMQAIEQQDLLQRAEKFGVTPEIQQKLESLEAKAQRAEEL</sequence>
<dbReference type="Proteomes" id="UP000014028">
    <property type="component" value="Unassembled WGS sequence"/>
</dbReference>
<evidence type="ECO:0000313" key="3">
    <source>
        <dbReference type="Proteomes" id="UP000014028"/>
    </source>
</evidence>
<gene>
    <name evidence="2" type="ORF">IKC_06261</name>
</gene>
<comment type="caution">
    <text evidence="2">The sequence shown here is derived from an EMBL/GenBank/DDBJ whole genome shotgun (WGS) entry which is preliminary data.</text>
</comment>
<evidence type="ECO:0000256" key="1">
    <source>
        <dbReference type="SAM" id="MobiDB-lite"/>
    </source>
</evidence>
<feature type="non-terminal residue" evidence="2">
    <location>
        <position position="167"/>
    </location>
</feature>